<proteinExistence type="predicted"/>
<dbReference type="Proteomes" id="UP001231189">
    <property type="component" value="Unassembled WGS sequence"/>
</dbReference>
<gene>
    <name evidence="4" type="ORF">QYE76_013368</name>
</gene>
<dbReference type="InterPro" id="IPR036291">
    <property type="entry name" value="NAD(P)-bd_dom_sf"/>
</dbReference>
<reference evidence="4" key="1">
    <citation type="submission" date="2023-07" db="EMBL/GenBank/DDBJ databases">
        <title>A chromosome-level genome assembly of Lolium multiflorum.</title>
        <authorList>
            <person name="Chen Y."/>
            <person name="Copetti D."/>
            <person name="Kolliker R."/>
            <person name="Studer B."/>
        </authorList>
    </citation>
    <scope>NUCLEOTIDE SEQUENCE</scope>
    <source>
        <strain evidence="4">02402/16</strain>
        <tissue evidence="4">Leaf</tissue>
    </source>
</reference>
<evidence type="ECO:0000256" key="1">
    <source>
        <dbReference type="ARBA" id="ARBA00023002"/>
    </source>
</evidence>
<feature type="region of interest" description="Disordered" evidence="2">
    <location>
        <begin position="408"/>
        <end position="440"/>
    </location>
</feature>
<keyword evidence="3" id="KW-1133">Transmembrane helix</keyword>
<dbReference type="PANTHER" id="PTHR43899:SF17">
    <property type="entry name" value="OS06G0299200 PROTEIN"/>
    <property type="match status" value="1"/>
</dbReference>
<feature type="transmembrane region" description="Helical" evidence="3">
    <location>
        <begin position="12"/>
        <end position="33"/>
    </location>
</feature>
<evidence type="ECO:0000313" key="5">
    <source>
        <dbReference type="Proteomes" id="UP001231189"/>
    </source>
</evidence>
<sequence>MVSSQRQEPPAWFVAAAILGAFYMLPFLFRLLARLALCLRRPKDLRRRYGAWAVVTGPTSGIGRSMALELARRGLNLVLVDLNAANLREISETIGSLHGVQTRTVVFDLSLVSTPQGDEAMARLREAVAGLDVGVLVNNAGVATPGSRYLHEADAEAWVSMIRVNLWAVTEVTAAVLPGMVARGRGAVVNMGSASSEAIPSFPLYTIYASTKRYVAQLSRSLYVEYRSKGIDVQCQAPFYVATQMASMLKETGRVTLLLIAPTPDAYARAAVRWIGHGPPLCTPNVGHQLFWCLVAVTQCRRRHVAPKAEAEASATASEAEQLVKEPEVEDLKEGGAQGLVAAADLEKPEAEAAVVEEGGAGAAAPVLADIVDQKAEAEEGVAVRGPADAGKGKEEVVVREAEVEDPYTAWAGEGSRKRKREEEEPVPPPIQELEPVPPPIQEEEVAVPPPIQEEEDPLPAPAVPAPAVPAPPVPAPYEELEDSDGSLEYDSQDSSESVDSRNIGSFKRKLLQKLEAGDLPFKKRGRYFCPWHKVKPRDGKLHSLRQHCEELAHTGTSKQIRAEHQGLLMVLAMEDA</sequence>
<dbReference type="GO" id="GO:0045703">
    <property type="term" value="F:ketoreductase activity"/>
    <property type="evidence" value="ECO:0007669"/>
    <property type="project" value="TreeGrafter"/>
</dbReference>
<dbReference type="AlphaFoldDB" id="A0AAD8U0J1"/>
<protein>
    <submittedName>
        <fullName evidence="4">Uncharacterized protein</fullName>
    </submittedName>
</protein>
<keyword evidence="5" id="KW-1185">Reference proteome</keyword>
<dbReference type="EMBL" id="JAUUTY010000001">
    <property type="protein sequence ID" value="KAK1696671.1"/>
    <property type="molecule type" value="Genomic_DNA"/>
</dbReference>
<feature type="compositionally biased region" description="Acidic residues" evidence="2">
    <location>
        <begin position="479"/>
        <end position="494"/>
    </location>
</feature>
<feature type="region of interest" description="Disordered" evidence="2">
    <location>
        <begin position="310"/>
        <end position="331"/>
    </location>
</feature>
<name>A0AAD8U0J1_LOLMU</name>
<dbReference type="InterPro" id="IPR051019">
    <property type="entry name" value="VLCFA-Steroid_DH"/>
</dbReference>
<dbReference type="GO" id="GO:0005783">
    <property type="term" value="C:endoplasmic reticulum"/>
    <property type="evidence" value="ECO:0007669"/>
    <property type="project" value="TreeGrafter"/>
</dbReference>
<dbReference type="PANTHER" id="PTHR43899">
    <property type="entry name" value="RH59310P"/>
    <property type="match status" value="1"/>
</dbReference>
<dbReference type="Gene3D" id="3.40.50.720">
    <property type="entry name" value="NAD(P)-binding Rossmann-like Domain"/>
    <property type="match status" value="1"/>
</dbReference>
<evidence type="ECO:0000256" key="3">
    <source>
        <dbReference type="SAM" id="Phobius"/>
    </source>
</evidence>
<dbReference type="CDD" id="cd05356">
    <property type="entry name" value="17beta-HSD1_like_SDR_c"/>
    <property type="match status" value="1"/>
</dbReference>
<dbReference type="Pfam" id="PF00106">
    <property type="entry name" value="adh_short"/>
    <property type="match status" value="1"/>
</dbReference>
<keyword evidence="3" id="KW-0812">Transmembrane</keyword>
<dbReference type="PRINTS" id="PR00080">
    <property type="entry name" value="SDRFAMILY"/>
</dbReference>
<feature type="compositionally biased region" description="Low complexity" evidence="2">
    <location>
        <begin position="312"/>
        <end position="321"/>
    </location>
</feature>
<dbReference type="InterPro" id="IPR002347">
    <property type="entry name" value="SDR_fam"/>
</dbReference>
<keyword evidence="3" id="KW-0472">Membrane</keyword>
<feature type="compositionally biased region" description="Basic and acidic residues" evidence="2">
    <location>
        <begin position="322"/>
        <end position="331"/>
    </location>
</feature>
<evidence type="ECO:0000313" key="4">
    <source>
        <dbReference type="EMBL" id="KAK1696671.1"/>
    </source>
</evidence>
<feature type="compositionally biased region" description="Pro residues" evidence="2">
    <location>
        <begin position="427"/>
        <end position="440"/>
    </location>
</feature>
<keyword evidence="1" id="KW-0560">Oxidoreductase</keyword>
<accession>A0AAD8U0J1</accession>
<dbReference type="SUPFAM" id="SSF51735">
    <property type="entry name" value="NAD(P)-binding Rossmann-fold domains"/>
    <property type="match status" value="1"/>
</dbReference>
<dbReference type="PRINTS" id="PR00081">
    <property type="entry name" value="GDHRDH"/>
</dbReference>
<organism evidence="4 5">
    <name type="scientific">Lolium multiflorum</name>
    <name type="common">Italian ryegrass</name>
    <name type="synonym">Lolium perenne subsp. multiflorum</name>
    <dbReference type="NCBI Taxonomy" id="4521"/>
    <lineage>
        <taxon>Eukaryota</taxon>
        <taxon>Viridiplantae</taxon>
        <taxon>Streptophyta</taxon>
        <taxon>Embryophyta</taxon>
        <taxon>Tracheophyta</taxon>
        <taxon>Spermatophyta</taxon>
        <taxon>Magnoliopsida</taxon>
        <taxon>Liliopsida</taxon>
        <taxon>Poales</taxon>
        <taxon>Poaceae</taxon>
        <taxon>BOP clade</taxon>
        <taxon>Pooideae</taxon>
        <taxon>Poodae</taxon>
        <taxon>Poeae</taxon>
        <taxon>Poeae Chloroplast Group 2 (Poeae type)</taxon>
        <taxon>Loliodinae</taxon>
        <taxon>Loliinae</taxon>
        <taxon>Lolium</taxon>
    </lineage>
</organism>
<comment type="caution">
    <text evidence="4">The sequence shown here is derived from an EMBL/GenBank/DDBJ whole genome shotgun (WGS) entry which is preliminary data.</text>
</comment>
<feature type="region of interest" description="Disordered" evidence="2">
    <location>
        <begin position="452"/>
        <end position="502"/>
    </location>
</feature>
<dbReference type="FunFam" id="3.40.50.720:FF:000438">
    <property type="entry name" value="Os06g0299100 protein"/>
    <property type="match status" value="1"/>
</dbReference>
<evidence type="ECO:0000256" key="2">
    <source>
        <dbReference type="SAM" id="MobiDB-lite"/>
    </source>
</evidence>
<feature type="compositionally biased region" description="Pro residues" evidence="2">
    <location>
        <begin position="459"/>
        <end position="476"/>
    </location>
</feature>